<protein>
    <submittedName>
        <fullName evidence="5">Exodeoxyribonuclease 7 small subunit</fullName>
        <ecNumber evidence="5">3.1.11.6</ecNumber>
    </submittedName>
</protein>
<dbReference type="NCBIfam" id="NF002140">
    <property type="entry name" value="PRK00977.1-4"/>
    <property type="match status" value="1"/>
</dbReference>
<feature type="region of interest" description="Disordered" evidence="4">
    <location>
        <begin position="73"/>
        <end position="94"/>
    </location>
</feature>
<dbReference type="Gene3D" id="1.10.287.1040">
    <property type="entry name" value="Exonuclease VII, small subunit"/>
    <property type="match status" value="1"/>
</dbReference>
<dbReference type="GO" id="GO:0009318">
    <property type="term" value="C:exodeoxyribonuclease VII complex"/>
    <property type="evidence" value="ECO:0007669"/>
    <property type="project" value="InterPro"/>
</dbReference>
<dbReference type="Pfam" id="PF02609">
    <property type="entry name" value="Exonuc_VII_S"/>
    <property type="match status" value="1"/>
</dbReference>
<dbReference type="NCBIfam" id="TIGR01280">
    <property type="entry name" value="xseB"/>
    <property type="match status" value="1"/>
</dbReference>
<organism evidence="5">
    <name type="scientific">uncultured organism</name>
    <dbReference type="NCBI Taxonomy" id="155900"/>
    <lineage>
        <taxon>unclassified sequences</taxon>
        <taxon>environmental samples</taxon>
    </lineage>
</organism>
<dbReference type="InterPro" id="IPR037004">
    <property type="entry name" value="Exonuc_VII_ssu_sf"/>
</dbReference>
<feature type="region of interest" description="Disordered" evidence="4">
    <location>
        <begin position="1"/>
        <end position="20"/>
    </location>
</feature>
<evidence type="ECO:0000256" key="3">
    <source>
        <dbReference type="ARBA" id="ARBA00022801"/>
    </source>
</evidence>
<gene>
    <name evidence="5" type="primary">xseB</name>
    <name evidence="5" type="ORF">KBTEX_00874</name>
</gene>
<evidence type="ECO:0000256" key="4">
    <source>
        <dbReference type="SAM" id="MobiDB-lite"/>
    </source>
</evidence>
<accession>A0A5B8R7B8</accession>
<dbReference type="InterPro" id="IPR003761">
    <property type="entry name" value="Exonuc_VII_S"/>
</dbReference>
<keyword evidence="1" id="KW-0963">Cytoplasm</keyword>
<dbReference type="GO" id="GO:0008855">
    <property type="term" value="F:exodeoxyribonuclease VII activity"/>
    <property type="evidence" value="ECO:0007669"/>
    <property type="project" value="UniProtKB-EC"/>
</dbReference>
<keyword evidence="3 5" id="KW-0378">Hydrolase</keyword>
<dbReference type="PANTHER" id="PTHR34137:SF1">
    <property type="entry name" value="EXODEOXYRIBONUCLEASE 7 SMALL SUBUNIT"/>
    <property type="match status" value="1"/>
</dbReference>
<name>A0A5B8R7B8_9ZZZZ</name>
<dbReference type="HAMAP" id="MF_00337">
    <property type="entry name" value="Exonuc_7_S"/>
    <property type="match status" value="1"/>
</dbReference>
<dbReference type="SUPFAM" id="SSF116842">
    <property type="entry name" value="XseB-like"/>
    <property type="match status" value="1"/>
</dbReference>
<dbReference type="PANTHER" id="PTHR34137">
    <property type="entry name" value="EXODEOXYRIBONUCLEASE 7 SMALL SUBUNIT"/>
    <property type="match status" value="1"/>
</dbReference>
<dbReference type="EC" id="3.1.11.6" evidence="5"/>
<keyword evidence="2" id="KW-0540">Nuclease</keyword>
<sequence length="94" mass="9993">MTDDSDNTNTADADGHTPDFETALAELEELVARMERGDLSLEDSLSAFERGVGLTRVCQKALTEAEQKVEVLLGDSDDDSAGLAPFDEGEGDGD</sequence>
<evidence type="ECO:0000313" key="5">
    <source>
        <dbReference type="EMBL" id="QEA04566.1"/>
    </source>
</evidence>
<reference evidence="5" key="1">
    <citation type="submission" date="2019-06" db="EMBL/GenBank/DDBJ databases">
        <authorList>
            <person name="Murdoch R.W."/>
            <person name="Fathepure B."/>
        </authorList>
    </citation>
    <scope>NUCLEOTIDE SEQUENCE</scope>
</reference>
<dbReference type="EMBL" id="MN079085">
    <property type="protein sequence ID" value="QEA04566.1"/>
    <property type="molecule type" value="Genomic_DNA"/>
</dbReference>
<proteinExistence type="inferred from homology"/>
<dbReference type="AlphaFoldDB" id="A0A5B8R7B8"/>
<evidence type="ECO:0000256" key="2">
    <source>
        <dbReference type="ARBA" id="ARBA00022722"/>
    </source>
</evidence>
<dbReference type="GO" id="GO:0006308">
    <property type="term" value="P:DNA catabolic process"/>
    <property type="evidence" value="ECO:0007669"/>
    <property type="project" value="InterPro"/>
</dbReference>
<evidence type="ECO:0000256" key="1">
    <source>
        <dbReference type="ARBA" id="ARBA00022490"/>
    </source>
</evidence>